<reference evidence="2" key="1">
    <citation type="submission" date="2017-12" db="EMBL/GenBank/DDBJ databases">
        <authorList>
            <consortium name="DOE Joint Genome Institute"/>
            <person name="Mondo S.J."/>
            <person name="Kjaerbolling I."/>
            <person name="Vesth T.C."/>
            <person name="Frisvad J.C."/>
            <person name="Nybo J.L."/>
            <person name="Theobald S."/>
            <person name="Kuo A."/>
            <person name="Bowyer P."/>
            <person name="Matsuda Y."/>
            <person name="Lyhne E.K."/>
            <person name="Kogle M.E."/>
            <person name="Clum A."/>
            <person name="Lipzen A."/>
            <person name="Salamov A."/>
            <person name="Ngan C.Y."/>
            <person name="Daum C."/>
            <person name="Chiniquy J."/>
            <person name="Barry K."/>
            <person name="LaButti K."/>
            <person name="Haridas S."/>
            <person name="Simmons B.A."/>
            <person name="Magnuson J.K."/>
            <person name="Mortensen U.H."/>
            <person name="Larsen T.O."/>
            <person name="Grigoriev I.V."/>
            <person name="Baker S.E."/>
            <person name="Andersen M.R."/>
            <person name="Nordberg H.P."/>
            <person name="Cantor M.N."/>
            <person name="Hua S.X."/>
        </authorList>
    </citation>
    <scope>NUCLEOTIDE SEQUENCE [LARGE SCALE GENOMIC DNA]</scope>
    <source>
        <strain evidence="2">IBT 19404</strain>
    </source>
</reference>
<protein>
    <submittedName>
        <fullName evidence="1">Uncharacterized protein</fullName>
    </submittedName>
</protein>
<keyword evidence="2" id="KW-1185">Reference proteome</keyword>
<dbReference type="Proteomes" id="UP000235023">
    <property type="component" value="Unassembled WGS sequence"/>
</dbReference>
<accession>A0A2J5I4C1</accession>
<evidence type="ECO:0000313" key="1">
    <source>
        <dbReference type="EMBL" id="PLN84763.1"/>
    </source>
</evidence>
<organism evidence="1 2">
    <name type="scientific">Aspergillus taichungensis</name>
    <dbReference type="NCBI Taxonomy" id="482145"/>
    <lineage>
        <taxon>Eukaryota</taxon>
        <taxon>Fungi</taxon>
        <taxon>Dikarya</taxon>
        <taxon>Ascomycota</taxon>
        <taxon>Pezizomycotina</taxon>
        <taxon>Eurotiomycetes</taxon>
        <taxon>Eurotiomycetidae</taxon>
        <taxon>Eurotiales</taxon>
        <taxon>Aspergillaceae</taxon>
        <taxon>Aspergillus</taxon>
        <taxon>Aspergillus subgen. Circumdati</taxon>
    </lineage>
</organism>
<sequence>MRLAFILAILARQIDKYIFQPTYITPTDDDNKLRQFLNDQAAKDSEKESFCRSMLLSMDSDTQARTCVENVHLVVRNVSAYLDELLAEDQRHTFHEFLRKVVQKASEIWKPIQCSRRRFEPDFEPPLADDVWLPFAVPGSDKATAENGASKRYKNCRAISVFPRLSVIENDASTAYTAIIQLTSVHNQWMDADREMVQEPPSPTIGRVGLLRRTIANPKGLTISSGSSKKGGG</sequence>
<dbReference type="AlphaFoldDB" id="A0A2J5I4C1"/>
<name>A0A2J5I4C1_9EURO</name>
<dbReference type="OrthoDB" id="5421041at2759"/>
<dbReference type="EMBL" id="KZ559509">
    <property type="protein sequence ID" value="PLN84763.1"/>
    <property type="molecule type" value="Genomic_DNA"/>
</dbReference>
<proteinExistence type="predicted"/>
<evidence type="ECO:0000313" key="2">
    <source>
        <dbReference type="Proteomes" id="UP000235023"/>
    </source>
</evidence>
<gene>
    <name evidence="1" type="ORF">BDW42DRAFT_31144</name>
</gene>